<accession>A0A2U3LH40</accession>
<proteinExistence type="predicted"/>
<organism evidence="1 2">
    <name type="scientific">Candidatus Desulfosporosinus infrequens</name>
    <dbReference type="NCBI Taxonomy" id="2043169"/>
    <lineage>
        <taxon>Bacteria</taxon>
        <taxon>Bacillati</taxon>
        <taxon>Bacillota</taxon>
        <taxon>Clostridia</taxon>
        <taxon>Eubacteriales</taxon>
        <taxon>Desulfitobacteriaceae</taxon>
        <taxon>Desulfosporosinus</taxon>
    </lineage>
</organism>
<reference evidence="2" key="1">
    <citation type="submission" date="2018-02" db="EMBL/GenBank/DDBJ databases">
        <authorList>
            <person name="Hausmann B."/>
        </authorList>
    </citation>
    <scope>NUCLEOTIDE SEQUENCE [LARGE SCALE GENOMIC DNA]</scope>
    <source>
        <strain evidence="2">Peat soil MAG SbF1</strain>
    </source>
</reference>
<sequence>MAGLADAGTFGVEGLFDTADAGQMTLNANFIASEMALCTITFPSIVGASWSATCMISDLQMGGDLDVTKAATFKCTLTINGEPSFATVPAPALTGLTASGTSGTFSPSFSGSTMSYGYDFITSTSIAFTPTASESLQCTLYVDGVIQGAAFTVGTASPAIAFSTAGSHLVSLVISGAGYSSQTYTITAVRTT</sequence>
<dbReference type="AlphaFoldDB" id="A0A2U3LH40"/>
<evidence type="ECO:0000313" key="1">
    <source>
        <dbReference type="EMBL" id="SPF51126.1"/>
    </source>
</evidence>
<dbReference type="EMBL" id="OMOF01000445">
    <property type="protein sequence ID" value="SPF51126.1"/>
    <property type="molecule type" value="Genomic_DNA"/>
</dbReference>
<name>A0A2U3LH40_9FIRM</name>
<dbReference type="Gene3D" id="4.10.410.40">
    <property type="match status" value="1"/>
</dbReference>
<gene>
    <name evidence="1" type="ORF">SBF1_50010</name>
</gene>
<protein>
    <submittedName>
        <fullName evidence="1">Uncharacterized protein</fullName>
    </submittedName>
</protein>
<evidence type="ECO:0000313" key="2">
    <source>
        <dbReference type="Proteomes" id="UP000238916"/>
    </source>
</evidence>
<dbReference type="Proteomes" id="UP000238916">
    <property type="component" value="Unassembled WGS sequence"/>
</dbReference>